<dbReference type="Pfam" id="PF03050">
    <property type="entry name" value="DDE_Tnp_IS66"/>
    <property type="match status" value="1"/>
</dbReference>
<comment type="caution">
    <text evidence="2">The sequence shown here is derived from an EMBL/GenBank/DDBJ whole genome shotgun (WGS) entry which is preliminary data.</text>
</comment>
<evidence type="ECO:0000259" key="1">
    <source>
        <dbReference type="Pfam" id="PF03050"/>
    </source>
</evidence>
<organism evidence="2 3">
    <name type="scientific">Companilactobacillus huachuanensis</name>
    <dbReference type="NCBI Taxonomy" id="2559914"/>
    <lineage>
        <taxon>Bacteria</taxon>
        <taxon>Bacillati</taxon>
        <taxon>Bacillota</taxon>
        <taxon>Bacilli</taxon>
        <taxon>Lactobacillales</taxon>
        <taxon>Lactobacillaceae</taxon>
        <taxon>Companilactobacillus</taxon>
    </lineage>
</organism>
<feature type="domain" description="Transposase IS66 central" evidence="1">
    <location>
        <begin position="2"/>
        <end position="70"/>
    </location>
</feature>
<dbReference type="PANTHER" id="PTHR33678">
    <property type="entry name" value="BLL1576 PROTEIN"/>
    <property type="match status" value="1"/>
</dbReference>
<keyword evidence="3" id="KW-1185">Reference proteome</keyword>
<gene>
    <name evidence="2" type="ORF">ACFQAV_08440</name>
</gene>
<dbReference type="EMBL" id="JBHSSF010000020">
    <property type="protein sequence ID" value="MFC6176867.1"/>
    <property type="molecule type" value="Genomic_DNA"/>
</dbReference>
<dbReference type="Proteomes" id="UP001596288">
    <property type="component" value="Unassembled WGS sequence"/>
</dbReference>
<reference evidence="3" key="1">
    <citation type="journal article" date="2019" name="Int. J. Syst. Evol. Microbiol.">
        <title>The Global Catalogue of Microorganisms (GCM) 10K type strain sequencing project: providing services to taxonomists for standard genome sequencing and annotation.</title>
        <authorList>
            <consortium name="The Broad Institute Genomics Platform"/>
            <consortium name="The Broad Institute Genome Sequencing Center for Infectious Disease"/>
            <person name="Wu L."/>
            <person name="Ma J."/>
        </authorList>
    </citation>
    <scope>NUCLEOTIDE SEQUENCE [LARGE SCALE GENOMIC DNA]</scope>
    <source>
        <strain evidence="3">CCM 8927</strain>
    </source>
</reference>
<proteinExistence type="predicted"/>
<sequence>MKPVMDEFWEWLNNLDAMQNSKLGLAANYAAKQRSGIMEVLKDGRLEFSNNKAERMIKELVMGRKNGLFQKV</sequence>
<accession>A0ABW1RNJ9</accession>
<dbReference type="InterPro" id="IPR052344">
    <property type="entry name" value="Transposase-related"/>
</dbReference>
<evidence type="ECO:0000313" key="3">
    <source>
        <dbReference type="Proteomes" id="UP001596288"/>
    </source>
</evidence>
<dbReference type="InterPro" id="IPR004291">
    <property type="entry name" value="Transposase_IS66_central"/>
</dbReference>
<protein>
    <submittedName>
        <fullName evidence="2">Transposase</fullName>
    </submittedName>
</protein>
<dbReference type="RefSeq" id="WP_137610722.1">
    <property type="nucleotide sequence ID" value="NZ_BJDF01000003.1"/>
</dbReference>
<name>A0ABW1RNJ9_9LACO</name>
<evidence type="ECO:0000313" key="2">
    <source>
        <dbReference type="EMBL" id="MFC6176867.1"/>
    </source>
</evidence>
<dbReference type="PANTHER" id="PTHR33678:SF1">
    <property type="entry name" value="BLL1576 PROTEIN"/>
    <property type="match status" value="1"/>
</dbReference>